<protein>
    <submittedName>
        <fullName evidence="3">CSON003986 protein</fullName>
    </submittedName>
</protein>
<evidence type="ECO:0000256" key="1">
    <source>
        <dbReference type="SAM" id="MobiDB-lite"/>
    </source>
</evidence>
<feature type="region of interest" description="Disordered" evidence="1">
    <location>
        <begin position="1291"/>
        <end position="1321"/>
    </location>
</feature>
<gene>
    <name evidence="3" type="primary">CSON003986</name>
</gene>
<reference evidence="3" key="2">
    <citation type="submission" date="2018-07" db="EMBL/GenBank/DDBJ databases">
        <authorList>
            <person name="Quirk P.G."/>
            <person name="Krulwich T.A."/>
        </authorList>
    </citation>
    <scope>NUCLEOTIDE SEQUENCE</scope>
</reference>
<organism evidence="3">
    <name type="scientific">Culicoides sonorensis</name>
    <name type="common">Biting midge</name>
    <dbReference type="NCBI Taxonomy" id="179676"/>
    <lineage>
        <taxon>Eukaryota</taxon>
        <taxon>Metazoa</taxon>
        <taxon>Ecdysozoa</taxon>
        <taxon>Arthropoda</taxon>
        <taxon>Hexapoda</taxon>
        <taxon>Insecta</taxon>
        <taxon>Pterygota</taxon>
        <taxon>Neoptera</taxon>
        <taxon>Endopterygota</taxon>
        <taxon>Diptera</taxon>
        <taxon>Nematocera</taxon>
        <taxon>Chironomoidea</taxon>
        <taxon>Ceratopogonidae</taxon>
        <taxon>Ceratopogoninae</taxon>
        <taxon>Culicoides</taxon>
        <taxon>Monoculicoides</taxon>
    </lineage>
</organism>
<reference evidence="2" key="1">
    <citation type="submission" date="2018-04" db="EMBL/GenBank/DDBJ databases">
        <authorList>
            <person name="Go L.Y."/>
            <person name="Mitchell J.A."/>
        </authorList>
    </citation>
    <scope>NUCLEOTIDE SEQUENCE</scope>
    <source>
        <tissue evidence="2">Whole organism</tissue>
    </source>
</reference>
<proteinExistence type="predicted"/>
<evidence type="ECO:0000313" key="3">
    <source>
        <dbReference type="EMBL" id="SSX31713.1"/>
    </source>
</evidence>
<dbReference type="EMBL" id="UFQS01001764">
    <property type="protein sequence ID" value="SSX12261.1"/>
    <property type="molecule type" value="Genomic_DNA"/>
</dbReference>
<dbReference type="VEuPathDB" id="VectorBase:CSON003986"/>
<dbReference type="EMBL" id="UFQT01001764">
    <property type="protein sequence ID" value="SSX31713.1"/>
    <property type="molecule type" value="Genomic_DNA"/>
</dbReference>
<feature type="compositionally biased region" description="Low complexity" evidence="1">
    <location>
        <begin position="1292"/>
        <end position="1310"/>
    </location>
</feature>
<name>A0A336MSH3_CULSO</name>
<sequence length="1457" mass="167509">MVDIRTNSVIGTMAEMYKRCLEKWEQNAATSDASTIKTQIEKYFQVAIKKEETRSNAARKIFGILVPHISDANASNLVEIFRYLISQSPQYMFKYFLPLLFNKVLELEKTKKFDLGFKIAGAFKIDMYDLNFEITTESVVFVMTVIQQWVWFHFKGGKKEANQNLRLIVLENLKNILPFATPKDYVMIINKFLGSSSNLAAPLTQLKNGPELLKLIIKELFEFPIKLDAASENIVISNLPGYVKVLLGLQTTEKPLKQIEFYMLEKVQKKISNTQIIDFLNATCKLINDPSLANLNCVSSFLTEIIPKVNGTLSSKTTSTIECCLIIAKHFKQIVQKISETLECSSFIILFKFVMSLIAVLRNCDSETNRGYCSECTNTKRHVAVLLIQANLNVFNSYFRNQTVNAEIISHLTEHISYQMVTAEGLQCKYKEQYLENSLIFIYTTIVQESHLIAPEYLKYRLKLIKVFEKYFKGRNVSILTPQRVLVLYSKVYTLDENPQKHLSALALLILTETSHIYKISRADQVVKKRSSMVEFAEKSILQIIQQAKEEGFEAGELLSFNEVDIILLEMENIFKYSKNYERNVGLFNDLLSRTSDPLILGHALFLFELDEHNKIPENVIERIESDLKKIQPKTMLSETILGLIVMRKYANEYNRDKETLKEVKFFGVSKTDKEDLNKNFEMLTIKSEHNTVKLLDEALKHYSMALNIASRDKYKPLDELYSCVKIRRSIDTIALQYEQRGLHKQAMEAQHLSYVMAKAKEDEMGILIALSYFVENMKQYDELFKPNPKMIKTLNDSLQKFMENIENLALYKKGFIYSAQLSLVSHYIDNGNLSEGQELLVLIDAVLNDIEDKKTMSYFLILRFKSLFLHLKLITEHNKSLSISTSAFAALIIAELNDTVEYKDEFQSCMPNMLFKMIEYIGYYQAARYDSKMMQNYIHLLFKIGAKKGMEIRCMQSYLTLTYTDLIEDNLSDVETHLKRMDLMLGYKPTQISMNSLIEATPTKKFSNLEINTINDRVCSAVRRERPHSPAPYILSPPIEVPLSDIDKYMIQHNWKCKCIFCDIVQVKVFAFILGCFYARILFLNENYTESYKFYHKAINYWHTLKESVSSSKDHTLYKNFMFYSLQIHMHICHCLIEMKKYDELKGVCNSIKDLLQENVWNDEAIIEECNFTIKIATETEFTLKTTPEKKFQSYDEFITDSDIQAILSPVPVPTSLNQVSKSSKHIPIFVDLQKGAKLSPAHKKRLFFSKKKTTLESMDLQGLCVGLPSISQPPERFLNTKVPATELKKSSSSISKASSSKTAATTAKRSTRTTAKKIETKSAVTPISSILPKKQLKFSPNLDSPCDESVIFVDKEPFLDAKCEKNLKETAIKETASSIPKRTTRLQANSKPKNISETIRKTEKKFTVITIDISDSDESEVIESSIQEPTISARRERIAARMKRCKESKQPNSKK</sequence>
<accession>A0A336MSH3</accession>
<evidence type="ECO:0000313" key="2">
    <source>
        <dbReference type="EMBL" id="SSX12261.1"/>
    </source>
</evidence>